<proteinExistence type="predicted"/>
<dbReference type="EMBL" id="BAAAHD010000001">
    <property type="protein sequence ID" value="GAA0544150.1"/>
    <property type="molecule type" value="Genomic_DNA"/>
</dbReference>
<protein>
    <submittedName>
        <fullName evidence="1">Uncharacterized protein</fullName>
    </submittedName>
</protein>
<sequence>MVVTKVRGLGADGRTVLAQDIGEVRGIVGGECAGSGEVLGCGSL</sequence>
<keyword evidence="2" id="KW-1185">Reference proteome</keyword>
<dbReference type="Proteomes" id="UP001501427">
    <property type="component" value="Unassembled WGS sequence"/>
</dbReference>
<accession>A0ABN1DJ14</accession>
<evidence type="ECO:0000313" key="1">
    <source>
        <dbReference type="EMBL" id="GAA0544150.1"/>
    </source>
</evidence>
<name>A0ABN1DJ14_9ACTN</name>
<evidence type="ECO:0000313" key="2">
    <source>
        <dbReference type="Proteomes" id="UP001501427"/>
    </source>
</evidence>
<comment type="caution">
    <text evidence="1">The sequence shown here is derived from an EMBL/GenBank/DDBJ whole genome shotgun (WGS) entry which is preliminary data.</text>
</comment>
<organism evidence="1 2">
    <name type="scientific">Actinomadura livida</name>
    <dbReference type="NCBI Taxonomy" id="79909"/>
    <lineage>
        <taxon>Bacteria</taxon>
        <taxon>Bacillati</taxon>
        <taxon>Actinomycetota</taxon>
        <taxon>Actinomycetes</taxon>
        <taxon>Streptosporangiales</taxon>
        <taxon>Thermomonosporaceae</taxon>
        <taxon>Actinomadura</taxon>
    </lineage>
</organism>
<reference evidence="1 2" key="1">
    <citation type="journal article" date="2019" name="Int. J. Syst. Evol. Microbiol.">
        <title>The Global Catalogue of Microorganisms (GCM) 10K type strain sequencing project: providing services to taxonomists for standard genome sequencing and annotation.</title>
        <authorList>
            <consortium name="The Broad Institute Genomics Platform"/>
            <consortium name="The Broad Institute Genome Sequencing Center for Infectious Disease"/>
            <person name="Wu L."/>
            <person name="Ma J."/>
        </authorList>
    </citation>
    <scope>NUCLEOTIDE SEQUENCE [LARGE SCALE GENOMIC DNA]</scope>
    <source>
        <strain evidence="1 2">JCM 10667</strain>
    </source>
</reference>
<gene>
    <name evidence="1" type="ORF">GCM10009546_02740</name>
</gene>